<sequence>MKNHPELIHTSVSTVYREIVRNNGKRGYTAAYAQEECNLRKERYKGKRKLTPDMERVIKKHLITDQ</sequence>
<accession>A0A5J4QVN3</accession>
<gene>
    <name evidence="1" type="ORF">EZS27_024950</name>
</gene>
<dbReference type="EMBL" id="SNRY01002272">
    <property type="protein sequence ID" value="KAA6325886.1"/>
    <property type="molecule type" value="Genomic_DNA"/>
</dbReference>
<reference evidence="1" key="1">
    <citation type="submission" date="2019-03" db="EMBL/GenBank/DDBJ databases">
        <title>Single cell metagenomics reveals metabolic interactions within the superorganism composed of flagellate Streblomastix strix and complex community of Bacteroidetes bacteria on its surface.</title>
        <authorList>
            <person name="Treitli S.C."/>
            <person name="Kolisko M."/>
            <person name="Husnik F."/>
            <person name="Keeling P."/>
            <person name="Hampl V."/>
        </authorList>
    </citation>
    <scope>NUCLEOTIDE SEQUENCE</scope>
    <source>
        <strain evidence="1">STM</strain>
    </source>
</reference>
<proteinExistence type="predicted"/>
<evidence type="ECO:0008006" key="2">
    <source>
        <dbReference type="Google" id="ProtNLM"/>
    </source>
</evidence>
<protein>
    <recommendedName>
        <fullName evidence="2">Transposase IS30-like HTH domain-containing protein</fullName>
    </recommendedName>
</protein>
<name>A0A5J4QVN3_9ZZZZ</name>
<comment type="caution">
    <text evidence="1">The sequence shown here is derived from an EMBL/GenBank/DDBJ whole genome shotgun (WGS) entry which is preliminary data.</text>
</comment>
<dbReference type="AlphaFoldDB" id="A0A5J4QVN3"/>
<evidence type="ECO:0000313" key="1">
    <source>
        <dbReference type="EMBL" id="KAA6325886.1"/>
    </source>
</evidence>
<organism evidence="1">
    <name type="scientific">termite gut metagenome</name>
    <dbReference type="NCBI Taxonomy" id="433724"/>
    <lineage>
        <taxon>unclassified sequences</taxon>
        <taxon>metagenomes</taxon>
        <taxon>organismal metagenomes</taxon>
    </lineage>
</organism>